<reference evidence="6 7" key="1">
    <citation type="submission" date="2019-12" db="EMBL/GenBank/DDBJ databases">
        <authorList>
            <person name="Li J."/>
            <person name="Shi Y."/>
            <person name="Xu G."/>
            <person name="Xiao D."/>
            <person name="Ran X."/>
        </authorList>
    </citation>
    <scope>NUCLEOTIDE SEQUENCE [LARGE SCALE GENOMIC DNA]</scope>
    <source>
        <strain evidence="6 7">JCM 15915</strain>
    </source>
</reference>
<dbReference type="EMBL" id="WOGT01000001">
    <property type="protein sequence ID" value="MUN53895.1"/>
    <property type="molecule type" value="Genomic_DNA"/>
</dbReference>
<dbReference type="SUPFAM" id="SSF48498">
    <property type="entry name" value="Tetracyclin repressor-like, C-terminal domain"/>
    <property type="match status" value="1"/>
</dbReference>
<dbReference type="PANTHER" id="PTHR30055:SF148">
    <property type="entry name" value="TETR-FAMILY TRANSCRIPTIONAL REGULATOR"/>
    <property type="match status" value="1"/>
</dbReference>
<dbReference type="PANTHER" id="PTHR30055">
    <property type="entry name" value="HTH-TYPE TRANSCRIPTIONAL REGULATOR RUTR"/>
    <property type="match status" value="1"/>
</dbReference>
<dbReference type="Gene3D" id="1.10.10.60">
    <property type="entry name" value="Homeodomain-like"/>
    <property type="match status" value="1"/>
</dbReference>
<evidence type="ECO:0000256" key="2">
    <source>
        <dbReference type="ARBA" id="ARBA00023125"/>
    </source>
</evidence>
<evidence type="ECO:0000256" key="1">
    <source>
        <dbReference type="ARBA" id="ARBA00023015"/>
    </source>
</evidence>
<dbReference type="InterPro" id="IPR001647">
    <property type="entry name" value="HTH_TetR"/>
</dbReference>
<evidence type="ECO:0000256" key="3">
    <source>
        <dbReference type="ARBA" id="ARBA00023163"/>
    </source>
</evidence>
<name>A0A7K1LFE1_9MICC</name>
<dbReference type="InterPro" id="IPR036271">
    <property type="entry name" value="Tet_transcr_reg_TetR-rel_C_sf"/>
</dbReference>
<dbReference type="GO" id="GO:0003700">
    <property type="term" value="F:DNA-binding transcription factor activity"/>
    <property type="evidence" value="ECO:0007669"/>
    <property type="project" value="TreeGrafter"/>
</dbReference>
<evidence type="ECO:0000313" key="7">
    <source>
        <dbReference type="Proteomes" id="UP000462152"/>
    </source>
</evidence>
<gene>
    <name evidence="6" type="ORF">GMA10_01405</name>
</gene>
<dbReference type="InterPro" id="IPR009057">
    <property type="entry name" value="Homeodomain-like_sf"/>
</dbReference>
<proteinExistence type="predicted"/>
<accession>A0A7K1LFE1</accession>
<dbReference type="OrthoDB" id="9796019at2"/>
<dbReference type="Proteomes" id="UP000462152">
    <property type="component" value="Unassembled WGS sequence"/>
</dbReference>
<keyword evidence="1" id="KW-0805">Transcription regulation</keyword>
<feature type="domain" description="HTH tetR-type" evidence="5">
    <location>
        <begin position="22"/>
        <end position="82"/>
    </location>
</feature>
<dbReference type="Gene3D" id="1.10.357.10">
    <property type="entry name" value="Tetracycline Repressor, domain 2"/>
    <property type="match status" value="1"/>
</dbReference>
<dbReference type="Pfam" id="PF00440">
    <property type="entry name" value="TetR_N"/>
    <property type="match status" value="1"/>
</dbReference>
<sequence length="203" mass="21781">MPTQRQADPSAGTGSRIDARTQRSRATVLAAATDLLESTGVGGFSVDEVARRSGVAKTTIYRHWPTREALVLDACAGLDDRYDLPDTGTLHGDLRTFVADLVRMVEQAGWAAVLPSIVDAAERNAAFADMHAQIQKGHASLVSQIAERAIGRGELPAETDTALLASTVLGPVFYRRWFSREPFDAAFIDAVTTRAIRGAQGSD</sequence>
<dbReference type="AlphaFoldDB" id="A0A7K1LFE1"/>
<evidence type="ECO:0000313" key="6">
    <source>
        <dbReference type="EMBL" id="MUN53895.1"/>
    </source>
</evidence>
<dbReference type="SUPFAM" id="SSF46689">
    <property type="entry name" value="Homeodomain-like"/>
    <property type="match status" value="1"/>
</dbReference>
<keyword evidence="2 4" id="KW-0238">DNA-binding</keyword>
<dbReference type="RefSeq" id="WP_129314003.1">
    <property type="nucleotide sequence ID" value="NZ_NOIQ01000001.1"/>
</dbReference>
<organism evidence="6 7">
    <name type="scientific">Rothia koreensis</name>
    <dbReference type="NCBI Taxonomy" id="592378"/>
    <lineage>
        <taxon>Bacteria</taxon>
        <taxon>Bacillati</taxon>
        <taxon>Actinomycetota</taxon>
        <taxon>Actinomycetes</taxon>
        <taxon>Micrococcales</taxon>
        <taxon>Micrococcaceae</taxon>
        <taxon>Rothia</taxon>
    </lineage>
</organism>
<dbReference type="PRINTS" id="PR00455">
    <property type="entry name" value="HTHTETR"/>
</dbReference>
<keyword evidence="3" id="KW-0804">Transcription</keyword>
<evidence type="ECO:0000256" key="4">
    <source>
        <dbReference type="PROSITE-ProRule" id="PRU00335"/>
    </source>
</evidence>
<evidence type="ECO:0000259" key="5">
    <source>
        <dbReference type="PROSITE" id="PS50977"/>
    </source>
</evidence>
<keyword evidence="7" id="KW-1185">Reference proteome</keyword>
<comment type="caution">
    <text evidence="6">The sequence shown here is derived from an EMBL/GenBank/DDBJ whole genome shotgun (WGS) entry which is preliminary data.</text>
</comment>
<feature type="DNA-binding region" description="H-T-H motif" evidence="4">
    <location>
        <begin position="45"/>
        <end position="64"/>
    </location>
</feature>
<dbReference type="PROSITE" id="PS50977">
    <property type="entry name" value="HTH_TETR_2"/>
    <property type="match status" value="1"/>
</dbReference>
<protein>
    <submittedName>
        <fullName evidence="6">TetR family transcriptional regulator</fullName>
    </submittedName>
</protein>
<dbReference type="InterPro" id="IPR050109">
    <property type="entry name" value="HTH-type_TetR-like_transc_reg"/>
</dbReference>
<dbReference type="GO" id="GO:0000976">
    <property type="term" value="F:transcription cis-regulatory region binding"/>
    <property type="evidence" value="ECO:0007669"/>
    <property type="project" value="TreeGrafter"/>
</dbReference>
<dbReference type="Pfam" id="PF16859">
    <property type="entry name" value="TetR_C_11"/>
    <property type="match status" value="1"/>
</dbReference>
<dbReference type="InterPro" id="IPR011075">
    <property type="entry name" value="TetR_C"/>
</dbReference>